<proteinExistence type="predicted"/>
<gene>
    <name evidence="2" type="ORF">Pla52o_27430</name>
</gene>
<evidence type="ECO:0000313" key="3">
    <source>
        <dbReference type="Proteomes" id="UP000316304"/>
    </source>
</evidence>
<feature type="compositionally biased region" description="Basic and acidic residues" evidence="1">
    <location>
        <begin position="17"/>
        <end position="36"/>
    </location>
</feature>
<feature type="region of interest" description="Disordered" evidence="1">
    <location>
        <begin position="1"/>
        <end position="69"/>
    </location>
</feature>
<evidence type="ECO:0000313" key="2">
    <source>
        <dbReference type="EMBL" id="TWU23207.1"/>
    </source>
</evidence>
<sequence>MAGAFSLSFRETSGGENCREAKSKGDEGDNGRERTAELPGNNRGSGRRGVLAAIGLDDAVAHEKSRRRS</sequence>
<organism evidence="2 3">
    <name type="scientific">Novipirellula galeiformis</name>
    <dbReference type="NCBI Taxonomy" id="2528004"/>
    <lineage>
        <taxon>Bacteria</taxon>
        <taxon>Pseudomonadati</taxon>
        <taxon>Planctomycetota</taxon>
        <taxon>Planctomycetia</taxon>
        <taxon>Pirellulales</taxon>
        <taxon>Pirellulaceae</taxon>
        <taxon>Novipirellula</taxon>
    </lineage>
</organism>
<dbReference type="AlphaFoldDB" id="A0A5C6CHI8"/>
<name>A0A5C6CHI8_9BACT</name>
<reference evidence="2 3" key="1">
    <citation type="submission" date="2019-02" db="EMBL/GenBank/DDBJ databases">
        <title>Deep-cultivation of Planctomycetes and their phenomic and genomic characterization uncovers novel biology.</title>
        <authorList>
            <person name="Wiegand S."/>
            <person name="Jogler M."/>
            <person name="Boedeker C."/>
            <person name="Pinto D."/>
            <person name="Vollmers J."/>
            <person name="Rivas-Marin E."/>
            <person name="Kohn T."/>
            <person name="Peeters S.H."/>
            <person name="Heuer A."/>
            <person name="Rast P."/>
            <person name="Oberbeckmann S."/>
            <person name="Bunk B."/>
            <person name="Jeske O."/>
            <person name="Meyerdierks A."/>
            <person name="Storesund J.E."/>
            <person name="Kallscheuer N."/>
            <person name="Luecker S."/>
            <person name="Lage O.M."/>
            <person name="Pohl T."/>
            <person name="Merkel B.J."/>
            <person name="Hornburger P."/>
            <person name="Mueller R.-W."/>
            <person name="Bruemmer F."/>
            <person name="Labrenz M."/>
            <person name="Spormann A.M."/>
            <person name="Op Den Camp H."/>
            <person name="Overmann J."/>
            <person name="Amann R."/>
            <person name="Jetten M.S.M."/>
            <person name="Mascher T."/>
            <person name="Medema M.H."/>
            <person name="Devos D.P."/>
            <person name="Kaster A.-K."/>
            <person name="Ovreas L."/>
            <person name="Rohde M."/>
            <person name="Galperin M.Y."/>
            <person name="Jogler C."/>
        </authorList>
    </citation>
    <scope>NUCLEOTIDE SEQUENCE [LARGE SCALE GENOMIC DNA]</scope>
    <source>
        <strain evidence="2 3">Pla52o</strain>
    </source>
</reference>
<keyword evidence="3" id="KW-1185">Reference proteome</keyword>
<evidence type="ECO:0000256" key="1">
    <source>
        <dbReference type="SAM" id="MobiDB-lite"/>
    </source>
</evidence>
<dbReference type="EMBL" id="SJPT01000004">
    <property type="protein sequence ID" value="TWU23207.1"/>
    <property type="molecule type" value="Genomic_DNA"/>
</dbReference>
<dbReference type="Proteomes" id="UP000316304">
    <property type="component" value="Unassembled WGS sequence"/>
</dbReference>
<protein>
    <submittedName>
        <fullName evidence="2">Uncharacterized protein</fullName>
    </submittedName>
</protein>
<comment type="caution">
    <text evidence="2">The sequence shown here is derived from an EMBL/GenBank/DDBJ whole genome shotgun (WGS) entry which is preliminary data.</text>
</comment>
<accession>A0A5C6CHI8</accession>